<evidence type="ECO:0000313" key="2">
    <source>
        <dbReference type="Proteomes" id="UP000304900"/>
    </source>
</evidence>
<dbReference type="RefSeq" id="WP_137339143.1">
    <property type="nucleotide sequence ID" value="NZ_BSQH01000017.1"/>
</dbReference>
<keyword evidence="2" id="KW-1185">Reference proteome</keyword>
<name>A0A4U6DB76_9BACT</name>
<dbReference type="AlphaFoldDB" id="A0A4U6DB76"/>
<proteinExistence type="predicted"/>
<accession>A0A4U6DB76</accession>
<dbReference type="Proteomes" id="UP000304900">
    <property type="component" value="Unassembled WGS sequence"/>
</dbReference>
<reference evidence="1 2" key="1">
    <citation type="submission" date="2019-05" db="EMBL/GenBank/DDBJ databases">
        <title>Dyadobacter AR-3-8 sp. nov., isolated from arctic soil.</title>
        <authorList>
            <person name="Chaudhary D.K."/>
        </authorList>
    </citation>
    <scope>NUCLEOTIDE SEQUENCE [LARGE SCALE GENOMIC DNA]</scope>
    <source>
        <strain evidence="1 2">AR-3-8</strain>
    </source>
</reference>
<gene>
    <name evidence="1" type="ORF">FDK13_06360</name>
</gene>
<dbReference type="EMBL" id="SZVO01000002">
    <property type="protein sequence ID" value="TKT93468.1"/>
    <property type="molecule type" value="Genomic_DNA"/>
</dbReference>
<protein>
    <submittedName>
        <fullName evidence="1">Uncharacterized protein</fullName>
    </submittedName>
</protein>
<organism evidence="1 2">
    <name type="scientific">Dyadobacter frigoris</name>
    <dbReference type="NCBI Taxonomy" id="2576211"/>
    <lineage>
        <taxon>Bacteria</taxon>
        <taxon>Pseudomonadati</taxon>
        <taxon>Bacteroidota</taxon>
        <taxon>Cytophagia</taxon>
        <taxon>Cytophagales</taxon>
        <taxon>Spirosomataceae</taxon>
        <taxon>Dyadobacter</taxon>
    </lineage>
</organism>
<evidence type="ECO:0000313" key="1">
    <source>
        <dbReference type="EMBL" id="TKT93468.1"/>
    </source>
</evidence>
<sequence length="74" mass="9395">MKKKKFSKVFKTFQELNEYNLWEKENKILQERFENFFIMLAEKRKLFPKVDDWERTKSGKRKIKIYTPDWMKER</sequence>
<comment type="caution">
    <text evidence="1">The sequence shown here is derived from an EMBL/GenBank/DDBJ whole genome shotgun (WGS) entry which is preliminary data.</text>
</comment>